<accession>A0A6J5QEU6</accession>
<organism evidence="1">
    <name type="scientific">uncultured Caudovirales phage</name>
    <dbReference type="NCBI Taxonomy" id="2100421"/>
    <lineage>
        <taxon>Viruses</taxon>
        <taxon>Duplodnaviria</taxon>
        <taxon>Heunggongvirae</taxon>
        <taxon>Uroviricota</taxon>
        <taxon>Caudoviricetes</taxon>
        <taxon>Peduoviridae</taxon>
        <taxon>Maltschvirus</taxon>
        <taxon>Maltschvirus maltsch</taxon>
    </lineage>
</organism>
<dbReference type="EMBL" id="LR798376">
    <property type="protein sequence ID" value="CAB5227173.1"/>
    <property type="molecule type" value="Genomic_DNA"/>
</dbReference>
<gene>
    <name evidence="1" type="ORF">UFOVP1077_33</name>
    <name evidence="2" type="ORF">UFOVP1316_21</name>
    <name evidence="3" type="ORF">UFOVP1428_30</name>
    <name evidence="4" type="ORF">UFOVP1526_14</name>
</gene>
<evidence type="ECO:0000313" key="2">
    <source>
        <dbReference type="EMBL" id="CAB4197593.1"/>
    </source>
</evidence>
<dbReference type="EMBL" id="LR797030">
    <property type="protein sequence ID" value="CAB4182999.1"/>
    <property type="molecule type" value="Genomic_DNA"/>
</dbReference>
<evidence type="ECO:0000313" key="4">
    <source>
        <dbReference type="EMBL" id="CAB5227173.1"/>
    </source>
</evidence>
<dbReference type="EMBL" id="LR797374">
    <property type="protein sequence ID" value="CAB4211404.1"/>
    <property type="molecule type" value="Genomic_DNA"/>
</dbReference>
<reference evidence="1" key="1">
    <citation type="submission" date="2020-05" db="EMBL/GenBank/DDBJ databases">
        <authorList>
            <person name="Chiriac C."/>
            <person name="Salcher M."/>
            <person name="Ghai R."/>
            <person name="Kavagutti S V."/>
        </authorList>
    </citation>
    <scope>NUCLEOTIDE SEQUENCE</scope>
</reference>
<dbReference type="EMBL" id="LR797268">
    <property type="protein sequence ID" value="CAB4197593.1"/>
    <property type="molecule type" value="Genomic_DNA"/>
</dbReference>
<protein>
    <submittedName>
        <fullName evidence="1">Uncharacterized protein</fullName>
    </submittedName>
</protein>
<name>A0A6J5QEU6_9CAUD</name>
<evidence type="ECO:0000313" key="1">
    <source>
        <dbReference type="EMBL" id="CAB4182999.1"/>
    </source>
</evidence>
<proteinExistence type="predicted"/>
<sequence length="81" mass="9124">MSKRFKVEINILDKVQNRHVWGIDNVTVEAENVPDAISKAYALREDAVRGSFKFKYNADVVLGEVLKVERVYTNAAGRLSA</sequence>
<evidence type="ECO:0000313" key="3">
    <source>
        <dbReference type="EMBL" id="CAB4211404.1"/>
    </source>
</evidence>